<dbReference type="Proteomes" id="UP000192223">
    <property type="component" value="Unplaced"/>
</dbReference>
<feature type="chain" id="PRO_5044657271" evidence="6">
    <location>
        <begin position="23"/>
        <end position="406"/>
    </location>
</feature>
<feature type="transmembrane region" description="Helical" evidence="5">
    <location>
        <begin position="307"/>
        <end position="327"/>
    </location>
</feature>
<feature type="transmembrane region" description="Helical" evidence="5">
    <location>
        <begin position="112"/>
        <end position="136"/>
    </location>
</feature>
<name>A0A7F5RD85_AGRPL</name>
<evidence type="ECO:0000256" key="5">
    <source>
        <dbReference type="SAM" id="Phobius"/>
    </source>
</evidence>
<evidence type="ECO:0000313" key="11">
    <source>
        <dbReference type="RefSeq" id="XP_025833938.1"/>
    </source>
</evidence>
<feature type="transmembrane region" description="Helical" evidence="5">
    <location>
        <begin position="217"/>
        <end position="237"/>
    </location>
</feature>
<dbReference type="InterPro" id="IPR051384">
    <property type="entry name" value="Mth_GPCR"/>
</dbReference>
<comment type="subcellular location">
    <subcellularLocation>
        <location evidence="1">Membrane</location>
        <topology evidence="1">Multi-pass membrane protein</topology>
    </subcellularLocation>
</comment>
<dbReference type="GO" id="GO:0007166">
    <property type="term" value="P:cell surface receptor signaling pathway"/>
    <property type="evidence" value="ECO:0007669"/>
    <property type="project" value="InterPro"/>
</dbReference>
<dbReference type="KEGG" id="apln:108743156"/>
<evidence type="ECO:0000259" key="7">
    <source>
        <dbReference type="PROSITE" id="PS50261"/>
    </source>
</evidence>
<dbReference type="RefSeq" id="XP_025833936.1">
    <property type="nucleotide sequence ID" value="XM_025978151.1"/>
</dbReference>
<dbReference type="PANTHER" id="PTHR47154">
    <property type="entry name" value="G-PROTEIN COUPLED RECEPTOR MTH-RELATED"/>
    <property type="match status" value="1"/>
</dbReference>
<evidence type="ECO:0000256" key="1">
    <source>
        <dbReference type="ARBA" id="ARBA00004141"/>
    </source>
</evidence>
<sequence>MSIGQAISYFVFITAYVVIAETETTNQCCLNGVQLKRIKQCADGSKPTISCDNAAILDPNLENFTFDEKNYLMFADETYELGKYCMTKLSENGSEVAILCVEYNFSETQLSYIIRAVCALITSICLSLTILVYILVPTLRDLQGKCIMHALFGLTLAFIVMSIIQFSTSIHDTLCVILPFAMYFFFMIAFFWLNILSYNKWKTVVNPQFSRNRRDSLRAYCLYGYGMPFLLLVVSLITHHVSGSHIKPGFGNNICWFDNRQATWAYFYGPLSILLVANIFFFIWTAKVLWSEIGENHPKCSSLKYRFFLYLKLFVIMGLTWIFEVLSFAFDNNKTFVDYIWIVTDYINALQGILIILILVILRKKALRGLAAREILCLKFPKKWTTLKDEECDESEEVRTSLSQDH</sequence>
<keyword evidence="6" id="KW-0732">Signal</keyword>
<keyword evidence="4 5" id="KW-0472">Membrane</keyword>
<dbReference type="Gene3D" id="1.20.1070.10">
    <property type="entry name" value="Rhodopsin 7-helix transmembrane proteins"/>
    <property type="match status" value="1"/>
</dbReference>
<dbReference type="InterPro" id="IPR000832">
    <property type="entry name" value="GPCR_2_secretin-like"/>
</dbReference>
<protein>
    <submittedName>
        <fullName evidence="9">Probable G-protein coupled receptor Mth-like 2 isoform X1</fullName>
    </submittedName>
    <submittedName>
        <fullName evidence="10 11">Probable G-protein coupled receptor Mth-like 2 isoform X2</fullName>
    </submittedName>
</protein>
<feature type="transmembrane region" description="Helical" evidence="5">
    <location>
        <begin position="266"/>
        <end position="286"/>
    </location>
</feature>
<reference evidence="9 10" key="1">
    <citation type="submission" date="2025-04" db="UniProtKB">
        <authorList>
            <consortium name="RefSeq"/>
        </authorList>
    </citation>
    <scope>IDENTIFICATION</scope>
</reference>
<dbReference type="InterPro" id="IPR017981">
    <property type="entry name" value="GPCR_2-like_7TM"/>
</dbReference>
<feature type="transmembrane region" description="Helical" evidence="5">
    <location>
        <begin position="339"/>
        <end position="362"/>
    </location>
</feature>
<dbReference type="RefSeq" id="XP_025833940.1">
    <property type="nucleotide sequence ID" value="XM_025978155.1"/>
</dbReference>
<dbReference type="CDD" id="cd15039">
    <property type="entry name" value="7tmB3_Methuselah-like"/>
    <property type="match status" value="1"/>
</dbReference>
<evidence type="ECO:0000313" key="9">
    <source>
        <dbReference type="RefSeq" id="XP_025833936.1"/>
    </source>
</evidence>
<feature type="signal peptide" evidence="6">
    <location>
        <begin position="1"/>
        <end position="22"/>
    </location>
</feature>
<dbReference type="RefSeq" id="XP_025833938.1">
    <property type="nucleotide sequence ID" value="XM_025978153.1"/>
</dbReference>
<organism evidence="8 10">
    <name type="scientific">Agrilus planipennis</name>
    <name type="common">Emerald ash borer</name>
    <name type="synonym">Agrilus marcopoli</name>
    <dbReference type="NCBI Taxonomy" id="224129"/>
    <lineage>
        <taxon>Eukaryota</taxon>
        <taxon>Metazoa</taxon>
        <taxon>Ecdysozoa</taxon>
        <taxon>Arthropoda</taxon>
        <taxon>Hexapoda</taxon>
        <taxon>Insecta</taxon>
        <taxon>Pterygota</taxon>
        <taxon>Neoptera</taxon>
        <taxon>Endopterygota</taxon>
        <taxon>Coleoptera</taxon>
        <taxon>Polyphaga</taxon>
        <taxon>Elateriformia</taxon>
        <taxon>Buprestoidea</taxon>
        <taxon>Buprestidae</taxon>
        <taxon>Agrilinae</taxon>
        <taxon>Agrilus</taxon>
    </lineage>
</organism>
<dbReference type="AlphaFoldDB" id="A0A7F5RD85"/>
<dbReference type="RefSeq" id="XP_025833937.1">
    <property type="nucleotide sequence ID" value="XM_025978152.1"/>
</dbReference>
<dbReference type="SUPFAM" id="SSF81321">
    <property type="entry name" value="Family A G protein-coupled receptor-like"/>
    <property type="match status" value="1"/>
</dbReference>
<evidence type="ECO:0000313" key="12">
    <source>
        <dbReference type="RefSeq" id="XP_025833939.1"/>
    </source>
</evidence>
<feature type="domain" description="G-protein coupled receptors family 2 profile 2" evidence="7">
    <location>
        <begin position="111"/>
        <end position="363"/>
    </location>
</feature>
<dbReference type="RefSeq" id="XP_025833939.1">
    <property type="nucleotide sequence ID" value="XM_025978154.1"/>
</dbReference>
<evidence type="ECO:0000313" key="10">
    <source>
        <dbReference type="RefSeq" id="XP_025833937.1"/>
    </source>
</evidence>
<keyword evidence="3 5" id="KW-1133">Transmembrane helix</keyword>
<dbReference type="PROSITE" id="PS50261">
    <property type="entry name" value="G_PROTEIN_RECEP_F2_4"/>
    <property type="match status" value="1"/>
</dbReference>
<feature type="transmembrane region" description="Helical" evidence="5">
    <location>
        <begin position="176"/>
        <end position="196"/>
    </location>
</feature>
<evidence type="ECO:0000256" key="3">
    <source>
        <dbReference type="ARBA" id="ARBA00022989"/>
    </source>
</evidence>
<evidence type="ECO:0000313" key="8">
    <source>
        <dbReference type="Proteomes" id="UP000192223"/>
    </source>
</evidence>
<dbReference type="GO" id="GO:0005886">
    <property type="term" value="C:plasma membrane"/>
    <property type="evidence" value="ECO:0007669"/>
    <property type="project" value="TreeGrafter"/>
</dbReference>
<evidence type="ECO:0000313" key="13">
    <source>
        <dbReference type="RefSeq" id="XP_025833940.1"/>
    </source>
</evidence>
<proteinExistence type="predicted"/>
<feature type="transmembrane region" description="Helical" evidence="5">
    <location>
        <begin position="148"/>
        <end position="170"/>
    </location>
</feature>
<dbReference type="GeneID" id="108743156"/>
<keyword evidence="8" id="KW-1185">Reference proteome</keyword>
<dbReference type="PANTHER" id="PTHR47154:SF2">
    <property type="entry name" value="G-PROTEIN COUPLED RECEPTOR MTH-RELATED"/>
    <property type="match status" value="1"/>
</dbReference>
<evidence type="ECO:0000256" key="4">
    <source>
        <dbReference type="ARBA" id="ARBA00023136"/>
    </source>
</evidence>
<evidence type="ECO:0000313" key="14">
    <source>
        <dbReference type="RefSeq" id="XP_025833941.1"/>
    </source>
</evidence>
<gene>
    <name evidence="9 10 11 12 13 14" type="primary">LOC108743156</name>
</gene>
<evidence type="ECO:0000256" key="6">
    <source>
        <dbReference type="SAM" id="SignalP"/>
    </source>
</evidence>
<dbReference type="GO" id="GO:0008528">
    <property type="term" value="F:G protein-coupled peptide receptor activity"/>
    <property type="evidence" value="ECO:0007669"/>
    <property type="project" value="TreeGrafter"/>
</dbReference>
<keyword evidence="2 5" id="KW-0812">Transmembrane</keyword>
<evidence type="ECO:0000256" key="2">
    <source>
        <dbReference type="ARBA" id="ARBA00022692"/>
    </source>
</evidence>
<accession>A0A7F5RD85</accession>
<dbReference type="Pfam" id="PF00002">
    <property type="entry name" value="7tm_2"/>
    <property type="match status" value="1"/>
</dbReference>
<dbReference type="OrthoDB" id="6082634at2759"/>
<dbReference type="RefSeq" id="XP_025833941.1">
    <property type="nucleotide sequence ID" value="XM_025978156.1"/>
</dbReference>